<proteinExistence type="predicted"/>
<gene>
    <name evidence="2" type="ordered locus">MTR_2g021050</name>
</gene>
<dbReference type="EMBL" id="CM001218">
    <property type="protein sequence ID" value="AES64326.2"/>
    <property type="molecule type" value="Genomic_DNA"/>
</dbReference>
<feature type="domain" description="F-box" evidence="1">
    <location>
        <begin position="1"/>
        <end position="44"/>
    </location>
</feature>
<dbReference type="HOGENOM" id="CLU_027176_1_2_1"/>
<organism evidence="2 4">
    <name type="scientific">Medicago truncatula</name>
    <name type="common">Barrel medic</name>
    <name type="synonym">Medicago tribuloides</name>
    <dbReference type="NCBI Taxonomy" id="3880"/>
    <lineage>
        <taxon>Eukaryota</taxon>
        <taxon>Viridiplantae</taxon>
        <taxon>Streptophyta</taxon>
        <taxon>Embryophyta</taxon>
        <taxon>Tracheophyta</taxon>
        <taxon>Spermatophyta</taxon>
        <taxon>Magnoliopsida</taxon>
        <taxon>eudicotyledons</taxon>
        <taxon>Gunneridae</taxon>
        <taxon>Pentapetalae</taxon>
        <taxon>rosids</taxon>
        <taxon>fabids</taxon>
        <taxon>Fabales</taxon>
        <taxon>Fabaceae</taxon>
        <taxon>Papilionoideae</taxon>
        <taxon>50 kb inversion clade</taxon>
        <taxon>NPAAA clade</taxon>
        <taxon>Hologalegina</taxon>
        <taxon>IRL clade</taxon>
        <taxon>Trifolieae</taxon>
        <taxon>Medicago</taxon>
    </lineage>
</organism>
<dbReference type="InterPro" id="IPR001810">
    <property type="entry name" value="F-box_dom"/>
</dbReference>
<evidence type="ECO:0000313" key="2">
    <source>
        <dbReference type="EMBL" id="AES64326.2"/>
    </source>
</evidence>
<name>G7IFQ1_MEDTR</name>
<dbReference type="NCBIfam" id="TIGR01640">
    <property type="entry name" value="F_box_assoc_1"/>
    <property type="match status" value="1"/>
</dbReference>
<dbReference type="Pfam" id="PF00646">
    <property type="entry name" value="F-box"/>
    <property type="match status" value="1"/>
</dbReference>
<accession>A0A0C3UYY7</accession>
<dbReference type="PROSITE" id="PS50181">
    <property type="entry name" value="FBOX"/>
    <property type="match status" value="1"/>
</dbReference>
<dbReference type="InterPro" id="IPR036047">
    <property type="entry name" value="F-box-like_dom_sf"/>
</dbReference>
<dbReference type="AlphaFoldDB" id="G7IFQ1"/>
<dbReference type="InterPro" id="IPR017451">
    <property type="entry name" value="F-box-assoc_interact_dom"/>
</dbReference>
<protein>
    <submittedName>
        <fullName evidence="2">F-box protein interaction domain protein</fullName>
    </submittedName>
</protein>
<accession>G7IFQ1</accession>
<dbReference type="PANTHER" id="PTHR31672">
    <property type="entry name" value="BNACNNG10540D PROTEIN"/>
    <property type="match status" value="1"/>
</dbReference>
<sequence length="383" mass="43863">MAADLPPEILSEIFSRLPVRSLLRFRSTSKSLKSLIDSHKFINLHLKNSFNFNFILRHKNNDLYQLHFPNLTDAVPLNLPFPRNIDPTSSMDLIGSCNGLLAISNGQIAFTYPNHATEITIWNTNTRLCFHGFGFDPLTDDYKLLRISWLCNPPNSFYDSQIRLFSLKTNSWKMIPVMPYVPHYFETNGVFVFTSVHWIMSRKLDESHPCLIVAFNLTLERFIEVPLPDELGGEKVNSDGNGIELSIAVLGGCLCMIVNYRTTKTDVWVMKQYGSRDSWCKLFTLVNSCFDLSLITWFRPLGYSSDGSKVLLEIDCRKLVWYDLKSEQVSCVEGIPNLNGDGIRNLNGALICFESLVPPSFPVDNCRKKENHTSKSKRRYFLY</sequence>
<dbReference type="SMART" id="SM00256">
    <property type="entry name" value="FBOX"/>
    <property type="match status" value="1"/>
</dbReference>
<dbReference type="CDD" id="cd22157">
    <property type="entry name" value="F-box_AtFBW1-like"/>
    <property type="match status" value="1"/>
</dbReference>
<dbReference type="SUPFAM" id="SSF81383">
    <property type="entry name" value="F-box domain"/>
    <property type="match status" value="1"/>
</dbReference>
<dbReference type="eggNOG" id="ENOG502QVMN">
    <property type="taxonomic scope" value="Eukaryota"/>
</dbReference>
<reference evidence="2 4" key="2">
    <citation type="journal article" date="2014" name="BMC Genomics">
        <title>An improved genome release (version Mt4.0) for the model legume Medicago truncatula.</title>
        <authorList>
            <person name="Tang H."/>
            <person name="Krishnakumar V."/>
            <person name="Bidwell S."/>
            <person name="Rosen B."/>
            <person name="Chan A."/>
            <person name="Zhou S."/>
            <person name="Gentzbittel L."/>
            <person name="Childs K.L."/>
            <person name="Yandell M."/>
            <person name="Gundlach H."/>
            <person name="Mayer K.F."/>
            <person name="Schwartz D.C."/>
            <person name="Town C.D."/>
        </authorList>
    </citation>
    <scope>GENOME REANNOTATION</scope>
    <source>
        <strain evidence="3 4">cv. Jemalong A17</strain>
    </source>
</reference>
<dbReference type="Pfam" id="PF07734">
    <property type="entry name" value="FBA_1"/>
    <property type="match status" value="1"/>
</dbReference>
<dbReference type="EnsemblPlants" id="AES64326">
    <property type="protein sequence ID" value="AES64326"/>
    <property type="gene ID" value="MTR_2g021050"/>
</dbReference>
<dbReference type="InterPro" id="IPR050796">
    <property type="entry name" value="SCF_F-box_component"/>
</dbReference>
<dbReference type="Proteomes" id="UP000002051">
    <property type="component" value="Chromosome 2"/>
</dbReference>
<dbReference type="PaxDb" id="3880-AES64326"/>
<reference evidence="2 4" key="1">
    <citation type="journal article" date="2011" name="Nature">
        <title>The Medicago genome provides insight into the evolution of rhizobial symbioses.</title>
        <authorList>
            <person name="Young N.D."/>
            <person name="Debelle F."/>
            <person name="Oldroyd G.E."/>
            <person name="Geurts R."/>
            <person name="Cannon S.B."/>
            <person name="Udvardi M.K."/>
            <person name="Benedito V.A."/>
            <person name="Mayer K.F."/>
            <person name="Gouzy J."/>
            <person name="Schoof H."/>
            <person name="Van de Peer Y."/>
            <person name="Proost S."/>
            <person name="Cook D.R."/>
            <person name="Meyers B.C."/>
            <person name="Spannagl M."/>
            <person name="Cheung F."/>
            <person name="De Mita S."/>
            <person name="Krishnakumar V."/>
            <person name="Gundlach H."/>
            <person name="Zhou S."/>
            <person name="Mudge J."/>
            <person name="Bharti A.K."/>
            <person name="Murray J.D."/>
            <person name="Naoumkina M.A."/>
            <person name="Rosen B."/>
            <person name="Silverstein K.A."/>
            <person name="Tang H."/>
            <person name="Rombauts S."/>
            <person name="Zhao P.X."/>
            <person name="Zhou P."/>
            <person name="Barbe V."/>
            <person name="Bardou P."/>
            <person name="Bechner M."/>
            <person name="Bellec A."/>
            <person name="Berger A."/>
            <person name="Berges H."/>
            <person name="Bidwell S."/>
            <person name="Bisseling T."/>
            <person name="Choisne N."/>
            <person name="Couloux A."/>
            <person name="Denny R."/>
            <person name="Deshpande S."/>
            <person name="Dai X."/>
            <person name="Doyle J.J."/>
            <person name="Dudez A.M."/>
            <person name="Farmer A.D."/>
            <person name="Fouteau S."/>
            <person name="Franken C."/>
            <person name="Gibelin C."/>
            <person name="Gish J."/>
            <person name="Goldstein S."/>
            <person name="Gonzalez A.J."/>
            <person name="Green P.J."/>
            <person name="Hallab A."/>
            <person name="Hartog M."/>
            <person name="Hua A."/>
            <person name="Humphray S.J."/>
            <person name="Jeong D.H."/>
            <person name="Jing Y."/>
            <person name="Jocker A."/>
            <person name="Kenton S.M."/>
            <person name="Kim D.J."/>
            <person name="Klee K."/>
            <person name="Lai H."/>
            <person name="Lang C."/>
            <person name="Lin S."/>
            <person name="Macmil S.L."/>
            <person name="Magdelenat G."/>
            <person name="Matthews L."/>
            <person name="McCorrison J."/>
            <person name="Monaghan E.L."/>
            <person name="Mun J.H."/>
            <person name="Najar F.Z."/>
            <person name="Nicholson C."/>
            <person name="Noirot C."/>
            <person name="O'Bleness M."/>
            <person name="Paule C.R."/>
            <person name="Poulain J."/>
            <person name="Prion F."/>
            <person name="Qin B."/>
            <person name="Qu C."/>
            <person name="Retzel E.F."/>
            <person name="Riddle C."/>
            <person name="Sallet E."/>
            <person name="Samain S."/>
            <person name="Samson N."/>
            <person name="Sanders I."/>
            <person name="Saurat O."/>
            <person name="Scarpelli C."/>
            <person name="Schiex T."/>
            <person name="Segurens B."/>
            <person name="Severin A.J."/>
            <person name="Sherrier D.J."/>
            <person name="Shi R."/>
            <person name="Sims S."/>
            <person name="Singer S.R."/>
            <person name="Sinharoy S."/>
            <person name="Sterck L."/>
            <person name="Viollet A."/>
            <person name="Wang B.B."/>
            <person name="Wang K."/>
            <person name="Wang M."/>
            <person name="Wang X."/>
            <person name="Warfsmann J."/>
            <person name="Weissenbach J."/>
            <person name="White D.D."/>
            <person name="White J.D."/>
            <person name="Wiley G.B."/>
            <person name="Wincker P."/>
            <person name="Xing Y."/>
            <person name="Yang L."/>
            <person name="Yao Z."/>
            <person name="Ying F."/>
            <person name="Zhai J."/>
            <person name="Zhou L."/>
            <person name="Zuber A."/>
            <person name="Denarie J."/>
            <person name="Dixon R.A."/>
            <person name="May G.D."/>
            <person name="Schwartz D.C."/>
            <person name="Rogers J."/>
            <person name="Quetier F."/>
            <person name="Town C.D."/>
            <person name="Roe B.A."/>
        </authorList>
    </citation>
    <scope>NUCLEOTIDE SEQUENCE [LARGE SCALE GENOMIC DNA]</scope>
    <source>
        <strain evidence="2">A17</strain>
        <strain evidence="3 4">cv. Jemalong A17</strain>
    </source>
</reference>
<dbReference type="InterPro" id="IPR006527">
    <property type="entry name" value="F-box-assoc_dom_typ1"/>
</dbReference>
<dbReference type="STRING" id="3880.G7IFQ1"/>
<reference evidence="3" key="3">
    <citation type="submission" date="2015-04" db="UniProtKB">
        <authorList>
            <consortium name="EnsemblPlants"/>
        </authorList>
    </citation>
    <scope>IDENTIFICATION</scope>
    <source>
        <strain evidence="3">cv. Jemalong A17</strain>
    </source>
</reference>
<evidence type="ECO:0000259" key="1">
    <source>
        <dbReference type="PROSITE" id="PS50181"/>
    </source>
</evidence>
<keyword evidence="4" id="KW-1185">Reference proteome</keyword>
<evidence type="ECO:0000313" key="4">
    <source>
        <dbReference type="Proteomes" id="UP000002051"/>
    </source>
</evidence>
<dbReference type="Gene3D" id="1.20.1280.50">
    <property type="match status" value="1"/>
</dbReference>
<dbReference type="PANTHER" id="PTHR31672:SF13">
    <property type="entry name" value="F-BOX PROTEIN CPR30-LIKE"/>
    <property type="match status" value="1"/>
</dbReference>
<evidence type="ECO:0000313" key="3">
    <source>
        <dbReference type="EnsemblPlants" id="AES64326"/>
    </source>
</evidence>